<dbReference type="Pfam" id="PF04937">
    <property type="entry name" value="DUF659"/>
    <property type="match status" value="1"/>
</dbReference>
<protein>
    <recommendedName>
        <fullName evidence="1">DUF659 domain-containing protein</fullName>
    </recommendedName>
</protein>
<evidence type="ECO:0000313" key="3">
    <source>
        <dbReference type="Proteomes" id="UP000652761"/>
    </source>
</evidence>
<dbReference type="EMBL" id="NMUH01000013">
    <property type="protein sequence ID" value="MQL68425.1"/>
    <property type="molecule type" value="Genomic_DNA"/>
</dbReference>
<dbReference type="PANTHER" id="PTHR32166:SF105">
    <property type="entry name" value="HAT DIMERIZATION DOMAIN-CONTAINING PROTEIN"/>
    <property type="match status" value="1"/>
</dbReference>
<dbReference type="Proteomes" id="UP000652761">
    <property type="component" value="Unassembled WGS sequence"/>
</dbReference>
<keyword evidence="3" id="KW-1185">Reference proteome</keyword>
<organism evidence="2 3">
    <name type="scientific">Colocasia esculenta</name>
    <name type="common">Wild taro</name>
    <name type="synonym">Arum esculentum</name>
    <dbReference type="NCBI Taxonomy" id="4460"/>
    <lineage>
        <taxon>Eukaryota</taxon>
        <taxon>Viridiplantae</taxon>
        <taxon>Streptophyta</taxon>
        <taxon>Embryophyta</taxon>
        <taxon>Tracheophyta</taxon>
        <taxon>Spermatophyta</taxon>
        <taxon>Magnoliopsida</taxon>
        <taxon>Liliopsida</taxon>
        <taxon>Araceae</taxon>
        <taxon>Aroideae</taxon>
        <taxon>Colocasieae</taxon>
        <taxon>Colocasia</taxon>
    </lineage>
</organism>
<accession>A0A843TBK0</accession>
<proteinExistence type="predicted"/>
<dbReference type="PANTHER" id="PTHR32166">
    <property type="entry name" value="OSJNBA0013A04.12 PROTEIN"/>
    <property type="match status" value="1"/>
</dbReference>
<dbReference type="OrthoDB" id="1925573at2759"/>
<gene>
    <name evidence="2" type="ORF">Taro_000700</name>
</gene>
<feature type="domain" description="DUF659" evidence="1">
    <location>
        <begin position="15"/>
        <end position="124"/>
    </location>
</feature>
<evidence type="ECO:0000259" key="1">
    <source>
        <dbReference type="Pfam" id="PF04937"/>
    </source>
</evidence>
<reference evidence="2" key="1">
    <citation type="submission" date="2017-07" db="EMBL/GenBank/DDBJ databases">
        <title>Taro Niue Genome Assembly and Annotation.</title>
        <authorList>
            <person name="Atibalentja N."/>
            <person name="Keating K."/>
            <person name="Fields C.J."/>
        </authorList>
    </citation>
    <scope>NUCLEOTIDE SEQUENCE</scope>
    <source>
        <strain evidence="2">Niue_2</strain>
        <tissue evidence="2">Leaf</tissue>
    </source>
</reference>
<name>A0A843TBK0_COLES</name>
<dbReference type="InterPro" id="IPR007021">
    <property type="entry name" value="DUF659"/>
</dbReference>
<sequence>MLDAIAEAGPGLKAPTQKYIYDAGLDEEYDELKGWVNSFKNVWKERGCTIMCDGWIGTTRKSMIKFLVYYCEGTIFLKSVDASNNIKNVDYLFRLMDDAVEEVGEENVVQVVTDNEASYKAVGYFFNPRIQYKDNVHNDGEVMRGTMTIITRLARTMNERLDAMAEVERYRMKLGTYGGYDMRCAAQRLTPGYLHAWVFA</sequence>
<evidence type="ECO:0000313" key="2">
    <source>
        <dbReference type="EMBL" id="MQL68425.1"/>
    </source>
</evidence>
<dbReference type="AlphaFoldDB" id="A0A843TBK0"/>
<comment type="caution">
    <text evidence="2">The sequence shown here is derived from an EMBL/GenBank/DDBJ whole genome shotgun (WGS) entry which is preliminary data.</text>
</comment>